<dbReference type="EMBL" id="BSXW01000822">
    <property type="protein sequence ID" value="GMF30205.1"/>
    <property type="molecule type" value="Genomic_DNA"/>
</dbReference>
<dbReference type="AlphaFoldDB" id="A0A9W6X3V4"/>
<organism evidence="4 5">
    <name type="scientific">Phytophthora lilii</name>
    <dbReference type="NCBI Taxonomy" id="2077276"/>
    <lineage>
        <taxon>Eukaryota</taxon>
        <taxon>Sar</taxon>
        <taxon>Stramenopiles</taxon>
        <taxon>Oomycota</taxon>
        <taxon>Peronosporomycetes</taxon>
        <taxon>Peronosporales</taxon>
        <taxon>Peronosporaceae</taxon>
        <taxon>Phytophthora</taxon>
    </lineage>
</organism>
<dbReference type="SUPFAM" id="SSF48056">
    <property type="entry name" value="Di-copper centre-containing domain"/>
    <property type="match status" value="1"/>
</dbReference>
<dbReference type="InterPro" id="IPR008922">
    <property type="entry name" value="Di-copper_centre_dom_sf"/>
</dbReference>
<dbReference type="PANTHER" id="PTHR11474:SF126">
    <property type="entry name" value="TYROSINASE-LIKE PROTEIN TYR-1-RELATED"/>
    <property type="match status" value="1"/>
</dbReference>
<dbReference type="InterPro" id="IPR050316">
    <property type="entry name" value="Tyrosinase/Hemocyanin"/>
</dbReference>
<dbReference type="GO" id="GO:0016491">
    <property type="term" value="F:oxidoreductase activity"/>
    <property type="evidence" value="ECO:0007669"/>
    <property type="project" value="InterPro"/>
</dbReference>
<protein>
    <submittedName>
        <fullName evidence="4">Unnamed protein product</fullName>
    </submittedName>
</protein>
<dbReference type="InterPro" id="IPR002227">
    <property type="entry name" value="Tyrosinase_Cu-bd"/>
</dbReference>
<evidence type="ECO:0000259" key="3">
    <source>
        <dbReference type="PROSITE" id="PS00497"/>
    </source>
</evidence>
<sequence>MGESYRELNGGGAEDSSTMAGVCESLMECASAMAASNIDLERAVSVSTIKQTYSYTDAEQAPYIEAVGVAMDQGFHQKFVQIHTEQLTGLEAHQSCVFIYWHRLLLLGYENMLRSLNISYQFITLPYWDHLSGSARQTSSNCSNIKECSPIIADFGGTTTGMSKSMSCQNGDENTFLSAAEKSSDPPFWTSCSRSGGGKFSSSDNITMRALANDGKTFVNVWQNPNNILYPFFKGLPYKYGDYVDAKDLRNYSYTYDISGGLANMYQHCNNSNTLDAVSLLADTPQRHK</sequence>
<evidence type="ECO:0000313" key="4">
    <source>
        <dbReference type="EMBL" id="GMF30205.1"/>
    </source>
</evidence>
<dbReference type="OrthoDB" id="6132182at2759"/>
<keyword evidence="5" id="KW-1185">Reference proteome</keyword>
<accession>A0A9W6X3V4</accession>
<dbReference type="Proteomes" id="UP001165083">
    <property type="component" value="Unassembled WGS sequence"/>
</dbReference>
<comment type="caution">
    <text evidence="4">The sequence shown here is derived from an EMBL/GenBank/DDBJ whole genome shotgun (WGS) entry which is preliminary data.</text>
</comment>
<evidence type="ECO:0000256" key="1">
    <source>
        <dbReference type="ARBA" id="ARBA00022723"/>
    </source>
</evidence>
<dbReference type="PROSITE" id="PS00497">
    <property type="entry name" value="TYROSINASE_1"/>
    <property type="match status" value="1"/>
</dbReference>
<dbReference type="Pfam" id="PF00264">
    <property type="entry name" value="Tyrosinase"/>
    <property type="match status" value="1"/>
</dbReference>
<gene>
    <name evidence="4" type="ORF">Plil01_001287900</name>
</gene>
<reference evidence="4" key="1">
    <citation type="submission" date="2023-04" db="EMBL/GenBank/DDBJ databases">
        <title>Phytophthora lilii NBRC 32176.</title>
        <authorList>
            <person name="Ichikawa N."/>
            <person name="Sato H."/>
            <person name="Tonouchi N."/>
        </authorList>
    </citation>
    <scope>NUCLEOTIDE SEQUENCE</scope>
    <source>
        <strain evidence="4">NBRC 32176</strain>
    </source>
</reference>
<name>A0A9W6X3V4_9STRA</name>
<feature type="domain" description="Tyrosinase copper-binding" evidence="3">
    <location>
        <begin position="93"/>
        <end position="110"/>
    </location>
</feature>
<dbReference type="PANTHER" id="PTHR11474">
    <property type="entry name" value="TYROSINASE FAMILY MEMBER"/>
    <property type="match status" value="1"/>
</dbReference>
<dbReference type="Gene3D" id="1.10.1280.10">
    <property type="entry name" value="Di-copper center containing domain from catechol oxidase"/>
    <property type="match status" value="1"/>
</dbReference>
<evidence type="ECO:0000256" key="2">
    <source>
        <dbReference type="ARBA" id="ARBA00023008"/>
    </source>
</evidence>
<proteinExistence type="predicted"/>
<keyword evidence="2" id="KW-0186">Copper</keyword>
<evidence type="ECO:0000313" key="5">
    <source>
        <dbReference type="Proteomes" id="UP001165083"/>
    </source>
</evidence>
<keyword evidence="1" id="KW-0479">Metal-binding</keyword>
<dbReference type="GO" id="GO:0046872">
    <property type="term" value="F:metal ion binding"/>
    <property type="evidence" value="ECO:0007669"/>
    <property type="project" value="UniProtKB-KW"/>
</dbReference>